<proteinExistence type="predicted"/>
<name>A0ABU7I3S2_9SPHI</name>
<dbReference type="EMBL" id="JAZDQT010000001">
    <property type="protein sequence ID" value="MEE1944112.1"/>
    <property type="molecule type" value="Genomic_DNA"/>
</dbReference>
<evidence type="ECO:0000313" key="2">
    <source>
        <dbReference type="EMBL" id="MEE1944112.1"/>
    </source>
</evidence>
<gene>
    <name evidence="2" type="ORF">VRU48_03265</name>
</gene>
<keyword evidence="3" id="KW-1185">Reference proteome</keyword>
<organism evidence="2 3">
    <name type="scientific">Pedobacter albus</name>
    <dbReference type="NCBI Taxonomy" id="3113905"/>
    <lineage>
        <taxon>Bacteria</taxon>
        <taxon>Pseudomonadati</taxon>
        <taxon>Bacteroidota</taxon>
        <taxon>Sphingobacteriia</taxon>
        <taxon>Sphingobacteriales</taxon>
        <taxon>Sphingobacteriaceae</taxon>
        <taxon>Pedobacter</taxon>
    </lineage>
</organism>
<protein>
    <recommendedName>
        <fullName evidence="4">Outer membrane protein beta-barrel domain-containing protein</fullName>
    </recommendedName>
</protein>
<comment type="caution">
    <text evidence="2">The sequence shown here is derived from an EMBL/GenBank/DDBJ whole genome shotgun (WGS) entry which is preliminary data.</text>
</comment>
<reference evidence="2 3" key="1">
    <citation type="submission" date="2024-01" db="EMBL/GenBank/DDBJ databases">
        <title>Pedobacter sp. nov., isolated from fresh soil.</title>
        <authorList>
            <person name="Le N.T.T."/>
        </authorList>
    </citation>
    <scope>NUCLEOTIDE SEQUENCE [LARGE SCALE GENOMIC DNA]</scope>
    <source>
        <strain evidence="2 3">KR3-3</strain>
    </source>
</reference>
<dbReference type="SUPFAM" id="SSF56935">
    <property type="entry name" value="Porins"/>
    <property type="match status" value="1"/>
</dbReference>
<accession>A0ABU7I3S2</accession>
<sequence>MNRILLCLAMLQGSVVGSLAQAHLGARLTAMGNNGNTVEDVWSIQGNPAGISGISAVTAAIDYTKYLFATELSRQAMAIAIPFQKNSIGIGLDRYGIAEYSEIKASLAVVKQFGGQLGIGLKGNYHQLKINNYGATTAFSLGVGFLYRLNKWFLLGFYADNPALQKYKSPAVKLTIPTSFHLGLSYFISDKVLLATDLSKTLQLPIDVAIGIDYELLSLLSLRGGLTAKPFKQYAGFGLHYRKLMLDMAVASDPYLGYSPQITLAYVF</sequence>
<dbReference type="Gene3D" id="2.40.160.60">
    <property type="entry name" value="Outer membrane protein transport protein (OMPP1/FadL/TodX)"/>
    <property type="match status" value="1"/>
</dbReference>
<evidence type="ECO:0008006" key="4">
    <source>
        <dbReference type="Google" id="ProtNLM"/>
    </source>
</evidence>
<evidence type="ECO:0000256" key="1">
    <source>
        <dbReference type="SAM" id="SignalP"/>
    </source>
</evidence>
<feature type="chain" id="PRO_5045925781" description="Outer membrane protein beta-barrel domain-containing protein" evidence="1">
    <location>
        <begin position="21"/>
        <end position="268"/>
    </location>
</feature>
<keyword evidence="1" id="KW-0732">Signal</keyword>
<evidence type="ECO:0000313" key="3">
    <source>
        <dbReference type="Proteomes" id="UP001336835"/>
    </source>
</evidence>
<dbReference type="Proteomes" id="UP001336835">
    <property type="component" value="Unassembled WGS sequence"/>
</dbReference>
<dbReference type="RefSeq" id="WP_330106488.1">
    <property type="nucleotide sequence ID" value="NZ_JAZDQT010000001.1"/>
</dbReference>
<feature type="signal peptide" evidence="1">
    <location>
        <begin position="1"/>
        <end position="20"/>
    </location>
</feature>